<keyword evidence="3 11" id="KW-0813">Transport</keyword>
<keyword evidence="4 11" id="KW-1003">Cell membrane</keyword>
<evidence type="ECO:0000256" key="9">
    <source>
        <dbReference type="ARBA" id="ARBA00023047"/>
    </source>
</evidence>
<evidence type="ECO:0000256" key="4">
    <source>
        <dbReference type="ARBA" id="ARBA00022475"/>
    </source>
</evidence>
<protein>
    <recommendedName>
        <fullName evidence="11">Transport permease protein</fullName>
    </recommendedName>
</protein>
<evidence type="ECO:0000256" key="8">
    <source>
        <dbReference type="ARBA" id="ARBA00022989"/>
    </source>
</evidence>
<feature type="transmembrane region" description="Helical" evidence="11">
    <location>
        <begin position="224"/>
        <end position="247"/>
    </location>
</feature>
<dbReference type="STRING" id="658057.SAMN04488032_108203"/>
<dbReference type="GO" id="GO:0015920">
    <property type="term" value="P:lipopolysaccharide transport"/>
    <property type="evidence" value="ECO:0007669"/>
    <property type="project" value="TreeGrafter"/>
</dbReference>
<comment type="similarity">
    <text evidence="2 11">Belongs to the ABC-2 integral membrane protein family.</text>
</comment>
<dbReference type="EMBL" id="FWFW01000003">
    <property type="protein sequence ID" value="SLN29584.1"/>
    <property type="molecule type" value="Genomic_DNA"/>
</dbReference>
<sequence>MVTVFKRSFATVWALISREMATNYGKSPGGYIWAILEPAAGIALMTALFSIAFRQPQLGISFALFYATGMLPFTMYKDLSGKIAKSISFSEKLMAYPAVTFMDAILARLILNTITQITIFFIVFGFIMATVETRAHLDFQWIALSIAATLNLSVGIGIFNSVAFMKVPVWENMWAILNRPMFMISCIFFLFDSVPEPFKSMLWFNPLVHIVGLMRKGFYPSYDAAYVSLTYLFAPPLILSAFGLMMLRRYHNSVR</sequence>
<keyword evidence="14" id="KW-1185">Reference proteome</keyword>
<evidence type="ECO:0000313" key="13">
    <source>
        <dbReference type="EMBL" id="SLN29584.1"/>
    </source>
</evidence>
<accession>A0A1Y5S0X7</accession>
<evidence type="ECO:0000256" key="7">
    <source>
        <dbReference type="ARBA" id="ARBA00022903"/>
    </source>
</evidence>
<feature type="transmembrane region" description="Helical" evidence="11">
    <location>
        <begin position="105"/>
        <end position="129"/>
    </location>
</feature>
<evidence type="ECO:0000256" key="10">
    <source>
        <dbReference type="ARBA" id="ARBA00023136"/>
    </source>
</evidence>
<keyword evidence="9" id="KW-0625">Polysaccharide transport</keyword>
<dbReference type="AlphaFoldDB" id="A0A1Y5S0X7"/>
<feature type="transmembrane region" description="Helical" evidence="11">
    <location>
        <begin position="31"/>
        <end position="51"/>
    </location>
</feature>
<evidence type="ECO:0000256" key="5">
    <source>
        <dbReference type="ARBA" id="ARBA00022597"/>
    </source>
</evidence>
<dbReference type="InterPro" id="IPR013525">
    <property type="entry name" value="ABC2_TM"/>
</dbReference>
<evidence type="ECO:0000259" key="12">
    <source>
        <dbReference type="PROSITE" id="PS51012"/>
    </source>
</evidence>
<evidence type="ECO:0000256" key="6">
    <source>
        <dbReference type="ARBA" id="ARBA00022692"/>
    </source>
</evidence>
<keyword evidence="10 11" id="KW-0472">Membrane</keyword>
<reference evidence="13 14" key="1">
    <citation type="submission" date="2017-03" db="EMBL/GenBank/DDBJ databases">
        <authorList>
            <person name="Afonso C.L."/>
            <person name="Miller P.J."/>
            <person name="Scott M.A."/>
            <person name="Spackman E."/>
            <person name="Goraichik I."/>
            <person name="Dimitrov K.M."/>
            <person name="Suarez D.L."/>
            <person name="Swayne D.E."/>
        </authorList>
    </citation>
    <scope>NUCLEOTIDE SEQUENCE [LARGE SCALE GENOMIC DNA]</scope>
    <source>
        <strain evidence="13 14">CECT 7971</strain>
    </source>
</reference>
<dbReference type="PANTHER" id="PTHR30413">
    <property type="entry name" value="INNER MEMBRANE TRANSPORT PERMEASE"/>
    <property type="match status" value="1"/>
</dbReference>
<proteinExistence type="inferred from homology"/>
<evidence type="ECO:0000256" key="1">
    <source>
        <dbReference type="ARBA" id="ARBA00004651"/>
    </source>
</evidence>
<comment type="subcellular location">
    <subcellularLocation>
        <location evidence="11">Cell inner membrane</location>
        <topology evidence="11">Multi-pass membrane protein</topology>
    </subcellularLocation>
    <subcellularLocation>
        <location evidence="1">Cell membrane</location>
        <topology evidence="1">Multi-pass membrane protein</topology>
    </subcellularLocation>
</comment>
<dbReference type="Proteomes" id="UP000193307">
    <property type="component" value="Unassembled WGS sequence"/>
</dbReference>
<dbReference type="InterPro" id="IPR000412">
    <property type="entry name" value="ABC_2_transport"/>
</dbReference>
<keyword evidence="8 11" id="KW-1133">Transmembrane helix</keyword>
<evidence type="ECO:0000313" key="14">
    <source>
        <dbReference type="Proteomes" id="UP000193307"/>
    </source>
</evidence>
<keyword evidence="7" id="KW-0972">Capsule biogenesis/degradation</keyword>
<feature type="transmembrane region" description="Helical" evidence="11">
    <location>
        <begin position="141"/>
        <end position="164"/>
    </location>
</feature>
<dbReference type="RefSeq" id="WP_085848009.1">
    <property type="nucleotide sequence ID" value="NZ_FNZV01000008.1"/>
</dbReference>
<dbReference type="Pfam" id="PF01061">
    <property type="entry name" value="ABC2_membrane"/>
    <property type="match status" value="1"/>
</dbReference>
<feature type="domain" description="ABC transmembrane type-2" evidence="12">
    <location>
        <begin position="29"/>
        <end position="250"/>
    </location>
</feature>
<evidence type="ECO:0000256" key="3">
    <source>
        <dbReference type="ARBA" id="ARBA00022448"/>
    </source>
</evidence>
<feature type="transmembrane region" description="Helical" evidence="11">
    <location>
        <begin position="58"/>
        <end position="76"/>
    </location>
</feature>
<feature type="transmembrane region" description="Helical" evidence="11">
    <location>
        <begin position="176"/>
        <end position="194"/>
    </location>
</feature>
<dbReference type="OrthoDB" id="8479094at2"/>
<dbReference type="PANTHER" id="PTHR30413:SF10">
    <property type="entry name" value="CAPSULE POLYSACCHARIDE EXPORT INNER-MEMBRANE PROTEIN CTRC"/>
    <property type="match status" value="1"/>
</dbReference>
<dbReference type="GO" id="GO:0140359">
    <property type="term" value="F:ABC-type transporter activity"/>
    <property type="evidence" value="ECO:0007669"/>
    <property type="project" value="InterPro"/>
</dbReference>
<dbReference type="GO" id="GO:0043190">
    <property type="term" value="C:ATP-binding cassette (ABC) transporter complex"/>
    <property type="evidence" value="ECO:0007669"/>
    <property type="project" value="InterPro"/>
</dbReference>
<dbReference type="InterPro" id="IPR047817">
    <property type="entry name" value="ABC2_TM_bact-type"/>
</dbReference>
<organism evidence="13 14">
    <name type="scientific">Pacificibacter marinus</name>
    <dbReference type="NCBI Taxonomy" id="658057"/>
    <lineage>
        <taxon>Bacteria</taxon>
        <taxon>Pseudomonadati</taxon>
        <taxon>Pseudomonadota</taxon>
        <taxon>Alphaproteobacteria</taxon>
        <taxon>Rhodobacterales</taxon>
        <taxon>Roseobacteraceae</taxon>
        <taxon>Pacificibacter</taxon>
    </lineage>
</organism>
<dbReference type="PRINTS" id="PR00164">
    <property type="entry name" value="ABC2TRNSPORT"/>
</dbReference>
<dbReference type="PROSITE" id="PS51012">
    <property type="entry name" value="ABC_TM2"/>
    <property type="match status" value="1"/>
</dbReference>
<gene>
    <name evidence="13" type="primary">kpsM</name>
    <name evidence="13" type="ORF">PAM7971_01104</name>
</gene>
<evidence type="ECO:0000256" key="11">
    <source>
        <dbReference type="RuleBase" id="RU361157"/>
    </source>
</evidence>
<dbReference type="GO" id="GO:0015774">
    <property type="term" value="P:polysaccharide transport"/>
    <property type="evidence" value="ECO:0007669"/>
    <property type="project" value="UniProtKB-KW"/>
</dbReference>
<keyword evidence="5" id="KW-0762">Sugar transport</keyword>
<name>A0A1Y5S0X7_9RHOB</name>
<evidence type="ECO:0000256" key="2">
    <source>
        <dbReference type="ARBA" id="ARBA00007783"/>
    </source>
</evidence>
<keyword evidence="6 11" id="KW-0812">Transmembrane</keyword>